<evidence type="ECO:0008006" key="4">
    <source>
        <dbReference type="Google" id="ProtNLM"/>
    </source>
</evidence>
<evidence type="ECO:0000313" key="2">
    <source>
        <dbReference type="EMBL" id="MFC4305704.1"/>
    </source>
</evidence>
<evidence type="ECO:0000313" key="3">
    <source>
        <dbReference type="Proteomes" id="UP001595755"/>
    </source>
</evidence>
<dbReference type="EMBL" id="JBHSED010000040">
    <property type="protein sequence ID" value="MFC4305704.1"/>
    <property type="molecule type" value="Genomic_DNA"/>
</dbReference>
<keyword evidence="3" id="KW-1185">Reference proteome</keyword>
<name>A0ABV8SDR3_9BACL</name>
<dbReference type="RefSeq" id="WP_204601290.1">
    <property type="nucleotide sequence ID" value="NZ_JBHSED010000040.1"/>
</dbReference>
<keyword evidence="1" id="KW-0812">Transmembrane</keyword>
<proteinExistence type="predicted"/>
<keyword evidence="1" id="KW-1133">Transmembrane helix</keyword>
<protein>
    <recommendedName>
        <fullName evidence="4">DUF948 domain-containing protein</fullName>
    </recommendedName>
</protein>
<sequence length="159" mass="17904">MNENERLHYLYIIGILVWTGILVFAFFYGKDGNEIVSYIGFAGTLVSKVLAVNETNDRMLSQLNNTIDTVVSEIKSTTDRFNSGFLEVAATIKEQGQYNANIGVKLDKMHETLQMGSFRHEFVGEDIGTSTKAELRLFIKNLVKYSSMSFLNGTLMKII</sequence>
<reference evidence="3" key="1">
    <citation type="journal article" date="2019" name="Int. J. Syst. Evol. Microbiol.">
        <title>The Global Catalogue of Microorganisms (GCM) 10K type strain sequencing project: providing services to taxonomists for standard genome sequencing and annotation.</title>
        <authorList>
            <consortium name="The Broad Institute Genomics Platform"/>
            <consortium name="The Broad Institute Genome Sequencing Center for Infectious Disease"/>
            <person name="Wu L."/>
            <person name="Ma J."/>
        </authorList>
    </citation>
    <scope>NUCLEOTIDE SEQUENCE [LARGE SCALE GENOMIC DNA]</scope>
    <source>
        <strain evidence="3">CGMCC 4.1641</strain>
    </source>
</reference>
<organism evidence="2 3">
    <name type="scientific">Cohnella boryungensis</name>
    <dbReference type="NCBI Taxonomy" id="768479"/>
    <lineage>
        <taxon>Bacteria</taxon>
        <taxon>Bacillati</taxon>
        <taxon>Bacillota</taxon>
        <taxon>Bacilli</taxon>
        <taxon>Bacillales</taxon>
        <taxon>Paenibacillaceae</taxon>
        <taxon>Cohnella</taxon>
    </lineage>
</organism>
<comment type="caution">
    <text evidence="2">The sequence shown here is derived from an EMBL/GenBank/DDBJ whole genome shotgun (WGS) entry which is preliminary data.</text>
</comment>
<dbReference type="Proteomes" id="UP001595755">
    <property type="component" value="Unassembled WGS sequence"/>
</dbReference>
<gene>
    <name evidence="2" type="ORF">ACFO1S_19935</name>
</gene>
<evidence type="ECO:0000256" key="1">
    <source>
        <dbReference type="SAM" id="Phobius"/>
    </source>
</evidence>
<feature type="transmembrane region" description="Helical" evidence="1">
    <location>
        <begin position="35"/>
        <end position="52"/>
    </location>
</feature>
<keyword evidence="1" id="KW-0472">Membrane</keyword>
<feature type="transmembrane region" description="Helical" evidence="1">
    <location>
        <begin position="7"/>
        <end position="29"/>
    </location>
</feature>
<accession>A0ABV8SDR3</accession>